<dbReference type="EMBL" id="OY731400">
    <property type="protein sequence ID" value="CAJ1943856.1"/>
    <property type="molecule type" value="Genomic_DNA"/>
</dbReference>
<proteinExistence type="predicted"/>
<dbReference type="PANTHER" id="PTHR19854:SF15">
    <property type="entry name" value="TRANSDUCIN BETA-LIKE PROTEIN 3"/>
    <property type="match status" value="1"/>
</dbReference>
<dbReference type="PROSITE" id="PS00678">
    <property type="entry name" value="WD_REPEATS_1"/>
    <property type="match status" value="1"/>
</dbReference>
<reference evidence="4" key="1">
    <citation type="submission" date="2023-10" db="EMBL/GenBank/DDBJ databases">
        <authorList>
            <person name="Domelevo Entfellner J.-B."/>
        </authorList>
    </citation>
    <scope>NUCLEOTIDE SEQUENCE</scope>
</reference>
<dbReference type="Gramene" id="rna-AYBTSS11_LOCUS11586">
    <property type="protein sequence ID" value="CAJ1943856.1"/>
    <property type="gene ID" value="gene-AYBTSS11_LOCUS11586"/>
</dbReference>
<dbReference type="SMART" id="SM00320">
    <property type="entry name" value="WD40"/>
    <property type="match status" value="1"/>
</dbReference>
<dbReference type="PANTHER" id="PTHR19854">
    <property type="entry name" value="TRANSDUCIN BETA-LIKE 3"/>
    <property type="match status" value="1"/>
</dbReference>
<organism evidence="4 5">
    <name type="scientific">Sphenostylis stenocarpa</name>
    <dbReference type="NCBI Taxonomy" id="92480"/>
    <lineage>
        <taxon>Eukaryota</taxon>
        <taxon>Viridiplantae</taxon>
        <taxon>Streptophyta</taxon>
        <taxon>Embryophyta</taxon>
        <taxon>Tracheophyta</taxon>
        <taxon>Spermatophyta</taxon>
        <taxon>Magnoliopsida</taxon>
        <taxon>eudicotyledons</taxon>
        <taxon>Gunneridae</taxon>
        <taxon>Pentapetalae</taxon>
        <taxon>rosids</taxon>
        <taxon>fabids</taxon>
        <taxon>Fabales</taxon>
        <taxon>Fabaceae</taxon>
        <taxon>Papilionoideae</taxon>
        <taxon>50 kb inversion clade</taxon>
        <taxon>NPAAA clade</taxon>
        <taxon>indigoferoid/millettioid clade</taxon>
        <taxon>Phaseoleae</taxon>
        <taxon>Sphenostylis</taxon>
    </lineage>
</organism>
<dbReference type="GO" id="GO:0005730">
    <property type="term" value="C:nucleolus"/>
    <property type="evidence" value="ECO:0007669"/>
    <property type="project" value="TreeGrafter"/>
</dbReference>
<dbReference type="AlphaFoldDB" id="A0AA86SLZ4"/>
<name>A0AA86SLZ4_9FABA</name>
<dbReference type="GO" id="GO:0000472">
    <property type="term" value="P:endonucleolytic cleavage to generate mature 5'-end of SSU-rRNA from (SSU-rRNA, 5.8S rRNA, LSU-rRNA)"/>
    <property type="evidence" value="ECO:0007669"/>
    <property type="project" value="TreeGrafter"/>
</dbReference>
<keyword evidence="5" id="KW-1185">Reference proteome</keyword>
<evidence type="ECO:0000256" key="1">
    <source>
        <dbReference type="ARBA" id="ARBA00022574"/>
    </source>
</evidence>
<accession>A0AA86SLZ4</accession>
<dbReference type="InterPro" id="IPR015943">
    <property type="entry name" value="WD40/YVTN_repeat-like_dom_sf"/>
</dbReference>
<gene>
    <name evidence="4" type="ORF">AYBTSS11_LOCUS11586</name>
</gene>
<dbReference type="PROSITE" id="PS50082">
    <property type="entry name" value="WD_REPEATS_2"/>
    <property type="match status" value="1"/>
</dbReference>
<keyword evidence="2" id="KW-0677">Repeat</keyword>
<dbReference type="Gene3D" id="2.130.10.10">
    <property type="entry name" value="YVTN repeat-like/Quinoprotein amine dehydrogenase"/>
    <property type="match status" value="1"/>
</dbReference>
<dbReference type="GO" id="GO:0030686">
    <property type="term" value="C:90S preribosome"/>
    <property type="evidence" value="ECO:0007669"/>
    <property type="project" value="TreeGrafter"/>
</dbReference>
<dbReference type="PROSITE" id="PS50294">
    <property type="entry name" value="WD_REPEATS_REGION"/>
    <property type="match status" value="1"/>
</dbReference>
<dbReference type="InterPro" id="IPR001680">
    <property type="entry name" value="WD40_rpt"/>
</dbReference>
<feature type="repeat" description="WD" evidence="3">
    <location>
        <begin position="49"/>
        <end position="90"/>
    </location>
</feature>
<sequence length="107" mass="11666">MELIQMKLLFASSPLDANVFCGSEDGGDHATVRVWDVSKTRKKNCVATLDNHRSTGTSLAISEDGWTLLSGGRDKVVTLWDLHGYSNKKTVITYEAVEAVCVIGAHK</sequence>
<evidence type="ECO:0000256" key="3">
    <source>
        <dbReference type="PROSITE-ProRule" id="PRU00221"/>
    </source>
</evidence>
<dbReference type="Proteomes" id="UP001189624">
    <property type="component" value="Chromosome 3"/>
</dbReference>
<dbReference type="SUPFAM" id="SSF50978">
    <property type="entry name" value="WD40 repeat-like"/>
    <property type="match status" value="1"/>
</dbReference>
<dbReference type="GO" id="GO:0000480">
    <property type="term" value="P:endonucleolytic cleavage in 5'-ETS of tricistronic rRNA transcript (SSU-rRNA, 5.8S rRNA, LSU-rRNA)"/>
    <property type="evidence" value="ECO:0007669"/>
    <property type="project" value="TreeGrafter"/>
</dbReference>
<dbReference type="InterPro" id="IPR019775">
    <property type="entry name" value="WD40_repeat_CS"/>
</dbReference>
<dbReference type="GO" id="GO:0034511">
    <property type="term" value="F:U3 snoRNA binding"/>
    <property type="evidence" value="ECO:0007669"/>
    <property type="project" value="TreeGrafter"/>
</dbReference>
<keyword evidence="1 3" id="KW-0853">WD repeat</keyword>
<dbReference type="InterPro" id="IPR036322">
    <property type="entry name" value="WD40_repeat_dom_sf"/>
</dbReference>
<protein>
    <submittedName>
        <fullName evidence="4">Uncharacterized protein</fullName>
    </submittedName>
</protein>
<evidence type="ECO:0000256" key="2">
    <source>
        <dbReference type="ARBA" id="ARBA00022737"/>
    </source>
</evidence>
<evidence type="ECO:0000313" key="4">
    <source>
        <dbReference type="EMBL" id="CAJ1943856.1"/>
    </source>
</evidence>
<evidence type="ECO:0000313" key="5">
    <source>
        <dbReference type="Proteomes" id="UP001189624"/>
    </source>
</evidence>